<dbReference type="GO" id="GO:0003097">
    <property type="term" value="P:renal water transport"/>
    <property type="evidence" value="ECO:0007669"/>
    <property type="project" value="TreeGrafter"/>
</dbReference>
<dbReference type="GeneTree" id="ENSGT00940000157015"/>
<evidence type="ECO:0000256" key="5">
    <source>
        <dbReference type="ARBA" id="ARBA00022989"/>
    </source>
</evidence>
<reference evidence="10" key="2">
    <citation type="submission" date="2025-08" db="UniProtKB">
        <authorList>
            <consortium name="Ensembl"/>
        </authorList>
    </citation>
    <scope>IDENTIFICATION</scope>
</reference>
<dbReference type="Gene3D" id="1.20.1080.10">
    <property type="entry name" value="Glycerol uptake facilitator protein"/>
    <property type="match status" value="2"/>
</dbReference>
<dbReference type="GO" id="GO:0008519">
    <property type="term" value="F:ammonium channel activity"/>
    <property type="evidence" value="ECO:0007669"/>
    <property type="project" value="TreeGrafter"/>
</dbReference>
<feature type="transmembrane region" description="Helical" evidence="8">
    <location>
        <begin position="176"/>
        <end position="197"/>
    </location>
</feature>
<keyword evidence="6 8" id="KW-0472">Membrane</keyword>
<evidence type="ECO:0000256" key="6">
    <source>
        <dbReference type="ARBA" id="ARBA00023136"/>
    </source>
</evidence>
<dbReference type="InterPro" id="IPR000425">
    <property type="entry name" value="MIP"/>
</dbReference>
<evidence type="ECO:0000256" key="7">
    <source>
        <dbReference type="RuleBase" id="RU000477"/>
    </source>
</evidence>
<keyword evidence="4 7" id="KW-0812">Transmembrane</keyword>
<evidence type="ECO:0000256" key="2">
    <source>
        <dbReference type="ARBA" id="ARBA00006175"/>
    </source>
</evidence>
<keyword evidence="9" id="KW-0732">Signal</keyword>
<dbReference type="GO" id="GO:0015168">
    <property type="term" value="F:glycerol transmembrane transporter activity"/>
    <property type="evidence" value="ECO:0007669"/>
    <property type="project" value="TreeGrafter"/>
</dbReference>
<dbReference type="GO" id="GO:0035379">
    <property type="term" value="F:carbon dioxide transmembrane transporter activity"/>
    <property type="evidence" value="ECO:0007669"/>
    <property type="project" value="TreeGrafter"/>
</dbReference>
<dbReference type="GO" id="GO:0016020">
    <property type="term" value="C:membrane"/>
    <property type="evidence" value="ECO:0007669"/>
    <property type="project" value="UniProtKB-SubCell"/>
</dbReference>
<dbReference type="Proteomes" id="UP000694558">
    <property type="component" value="Chromosome 7"/>
</dbReference>
<comment type="similarity">
    <text evidence="2 7">Belongs to the MIP/aquaporin (TC 1.A.8) family.</text>
</comment>
<protein>
    <submittedName>
        <fullName evidence="10">Aquaporin 1a (Colton blood group), tandem duplicate 2</fullName>
    </submittedName>
</protein>
<dbReference type="InterPro" id="IPR023271">
    <property type="entry name" value="Aquaporin-like"/>
</dbReference>
<sequence length="242" mass="26194">MSLGMIIFVFMGLSAAIGDRNDTNPDQELKVAFAFGLAIATLAQCIGHISGAHLNPAITLSLLASCQISIIRGFGSSDKILTITVYSWTVEESTPQCFSSLQLNGVTPGQGFAIEFLLTLQPVLCVLAVPDKRRDIGGFAPLAIGTLCGIRYTGCGINPARSFGPAIILESFDDHWVYWVGRMSAGVVAALLYNFLLTPRDERFGGKARVLFCSDLSTAKEIQEPFLENLENEKWSKRLGEA</sequence>
<evidence type="ECO:0000256" key="8">
    <source>
        <dbReference type="SAM" id="Phobius"/>
    </source>
</evidence>
<feature type="chain" id="PRO_5034976730" evidence="9">
    <location>
        <begin position="17"/>
        <end position="242"/>
    </location>
</feature>
<dbReference type="SUPFAM" id="SSF81338">
    <property type="entry name" value="Aquaporin-like"/>
    <property type="match status" value="1"/>
</dbReference>
<dbReference type="PANTHER" id="PTHR19139">
    <property type="entry name" value="AQUAPORIN TRANSPORTER"/>
    <property type="match status" value="1"/>
</dbReference>
<evidence type="ECO:0000256" key="4">
    <source>
        <dbReference type="ARBA" id="ARBA00022692"/>
    </source>
</evidence>
<dbReference type="Ensembl" id="ENSSMAT00000030659.2">
    <property type="protein sequence ID" value="ENSSMAP00000030288.1"/>
    <property type="gene ID" value="ENSSMAG00000018569.2"/>
</dbReference>
<feature type="signal peptide" evidence="9">
    <location>
        <begin position="1"/>
        <end position="16"/>
    </location>
</feature>
<dbReference type="Pfam" id="PF00230">
    <property type="entry name" value="MIP"/>
    <property type="match status" value="1"/>
</dbReference>
<dbReference type="GO" id="GO:0006972">
    <property type="term" value="P:hyperosmotic response"/>
    <property type="evidence" value="ECO:0007669"/>
    <property type="project" value="TreeGrafter"/>
</dbReference>
<dbReference type="PROSITE" id="PS00221">
    <property type="entry name" value="MIP"/>
    <property type="match status" value="1"/>
</dbReference>
<dbReference type="InterPro" id="IPR034294">
    <property type="entry name" value="Aquaporin_transptr"/>
</dbReference>
<evidence type="ECO:0000256" key="9">
    <source>
        <dbReference type="SAM" id="SignalP"/>
    </source>
</evidence>
<evidence type="ECO:0000256" key="1">
    <source>
        <dbReference type="ARBA" id="ARBA00004141"/>
    </source>
</evidence>
<reference evidence="10" key="1">
    <citation type="submission" date="2023-05" db="EMBL/GenBank/DDBJ databases">
        <title>High-quality long-read genome of Scophthalmus maximus.</title>
        <authorList>
            <person name="Lien S."/>
            <person name="Martinez P."/>
        </authorList>
    </citation>
    <scope>NUCLEOTIDE SEQUENCE [LARGE SCALE GENOMIC DNA]</scope>
</reference>
<dbReference type="PRINTS" id="PR00783">
    <property type="entry name" value="MINTRINSICP"/>
</dbReference>
<dbReference type="GO" id="GO:0015250">
    <property type="term" value="F:water channel activity"/>
    <property type="evidence" value="ECO:0007669"/>
    <property type="project" value="TreeGrafter"/>
</dbReference>
<comment type="subcellular location">
    <subcellularLocation>
        <location evidence="1">Membrane</location>
        <topology evidence="1">Multi-pass membrane protein</topology>
    </subcellularLocation>
</comment>
<name>A0A8D3B8P5_SCOMX</name>
<dbReference type="PANTHER" id="PTHR19139:SF161">
    <property type="entry name" value="AQUAPORIN-1"/>
    <property type="match status" value="1"/>
</dbReference>
<dbReference type="OMA" id="RISKTIW"/>
<keyword evidence="5 8" id="KW-1133">Transmembrane helix</keyword>
<organism evidence="10 11">
    <name type="scientific">Scophthalmus maximus</name>
    <name type="common">Turbot</name>
    <name type="synonym">Psetta maxima</name>
    <dbReference type="NCBI Taxonomy" id="52904"/>
    <lineage>
        <taxon>Eukaryota</taxon>
        <taxon>Metazoa</taxon>
        <taxon>Chordata</taxon>
        <taxon>Craniata</taxon>
        <taxon>Vertebrata</taxon>
        <taxon>Euteleostomi</taxon>
        <taxon>Actinopterygii</taxon>
        <taxon>Neopterygii</taxon>
        <taxon>Teleostei</taxon>
        <taxon>Neoteleostei</taxon>
        <taxon>Acanthomorphata</taxon>
        <taxon>Carangaria</taxon>
        <taxon>Pleuronectiformes</taxon>
        <taxon>Pleuronectoidei</taxon>
        <taxon>Scophthalmidae</taxon>
        <taxon>Scophthalmus</taxon>
    </lineage>
</organism>
<accession>A0A8D3B8P5</accession>
<keyword evidence="3 7" id="KW-0813">Transport</keyword>
<evidence type="ECO:0000313" key="10">
    <source>
        <dbReference type="Ensembl" id="ENSSMAP00000030288.1"/>
    </source>
</evidence>
<dbReference type="InterPro" id="IPR022357">
    <property type="entry name" value="MIP_CS"/>
</dbReference>
<dbReference type="AlphaFoldDB" id="A0A8D3B8P5"/>
<evidence type="ECO:0000256" key="3">
    <source>
        <dbReference type="ARBA" id="ARBA00022448"/>
    </source>
</evidence>
<evidence type="ECO:0000313" key="11">
    <source>
        <dbReference type="Proteomes" id="UP000694558"/>
    </source>
</evidence>
<proteinExistence type="inferred from homology"/>